<evidence type="ECO:0000256" key="5">
    <source>
        <dbReference type="ARBA" id="ARBA00022475"/>
    </source>
</evidence>
<keyword evidence="6" id="KW-0997">Cell inner membrane</keyword>
<evidence type="ECO:0000256" key="9">
    <source>
        <dbReference type="ARBA" id="ARBA00023136"/>
    </source>
</evidence>
<dbReference type="Pfam" id="PF01203">
    <property type="entry name" value="T2SSN"/>
    <property type="match status" value="1"/>
</dbReference>
<comment type="subcellular location">
    <subcellularLocation>
        <location evidence="1">Cell inner membrane</location>
    </subcellularLocation>
</comment>
<evidence type="ECO:0000256" key="2">
    <source>
        <dbReference type="ARBA" id="ARBA00007208"/>
    </source>
</evidence>
<dbReference type="GO" id="GO:0015627">
    <property type="term" value="C:type II protein secretion system complex"/>
    <property type="evidence" value="ECO:0007669"/>
    <property type="project" value="InterPro"/>
</dbReference>
<dbReference type="InterPro" id="IPR022792">
    <property type="entry name" value="T2SS_protein-GspN"/>
</dbReference>
<evidence type="ECO:0000256" key="7">
    <source>
        <dbReference type="ARBA" id="ARBA00022692"/>
    </source>
</evidence>
<keyword evidence="4" id="KW-0813">Transport</keyword>
<evidence type="ECO:0000313" key="11">
    <source>
        <dbReference type="EMBL" id="MBZ1351840.1"/>
    </source>
</evidence>
<comment type="similarity">
    <text evidence="2">Belongs to the GSP N family.</text>
</comment>
<protein>
    <recommendedName>
        <fullName evidence="3">Type II secretion system protein N</fullName>
    </recommendedName>
    <alternativeName>
        <fullName evidence="10">General secretion pathway protein N</fullName>
    </alternativeName>
</protein>
<reference evidence="11" key="1">
    <citation type="submission" date="2021-07" db="EMBL/GenBank/DDBJ databases">
        <title>New genus and species of the family Alcaligenaceae.</title>
        <authorList>
            <person name="Hahn M.W."/>
        </authorList>
    </citation>
    <scope>NUCLEOTIDE SEQUENCE</scope>
    <source>
        <strain evidence="11">LF4-65</strain>
    </source>
</reference>
<organism evidence="11 12">
    <name type="scientific">Zwartia hollandica</name>
    <dbReference type="NCBI Taxonomy" id="324606"/>
    <lineage>
        <taxon>Bacteria</taxon>
        <taxon>Pseudomonadati</taxon>
        <taxon>Pseudomonadota</taxon>
        <taxon>Betaproteobacteria</taxon>
        <taxon>Burkholderiales</taxon>
        <taxon>Alcaligenaceae</taxon>
        <taxon>Zwartia</taxon>
    </lineage>
</organism>
<keyword evidence="9" id="KW-0472">Membrane</keyword>
<name>A0A953NEE8_9BURK</name>
<evidence type="ECO:0000256" key="1">
    <source>
        <dbReference type="ARBA" id="ARBA00004533"/>
    </source>
</evidence>
<evidence type="ECO:0000313" key="12">
    <source>
        <dbReference type="Proteomes" id="UP000739565"/>
    </source>
</evidence>
<keyword evidence="7" id="KW-0812">Transmembrane</keyword>
<keyword evidence="5" id="KW-1003">Cell membrane</keyword>
<evidence type="ECO:0000256" key="4">
    <source>
        <dbReference type="ARBA" id="ARBA00022448"/>
    </source>
</evidence>
<evidence type="ECO:0000256" key="10">
    <source>
        <dbReference type="ARBA" id="ARBA00030772"/>
    </source>
</evidence>
<dbReference type="EMBL" id="JAHXRI010000025">
    <property type="protein sequence ID" value="MBZ1351840.1"/>
    <property type="molecule type" value="Genomic_DNA"/>
</dbReference>
<keyword evidence="12" id="KW-1185">Reference proteome</keyword>
<evidence type="ECO:0000256" key="8">
    <source>
        <dbReference type="ARBA" id="ARBA00022927"/>
    </source>
</evidence>
<dbReference type="AlphaFoldDB" id="A0A953NEE8"/>
<keyword evidence="8" id="KW-0653">Protein transport</keyword>
<comment type="caution">
    <text evidence="11">The sequence shown here is derived from an EMBL/GenBank/DDBJ whole genome shotgun (WGS) entry which is preliminary data.</text>
</comment>
<evidence type="ECO:0000256" key="3">
    <source>
        <dbReference type="ARBA" id="ARBA00021563"/>
    </source>
</evidence>
<sequence length="259" mass="28383">MKIKFERHSFGFGWPSRIVLLASVLILVIACFPIRWLSASVAKLTNCQLAVLQPEGTLWKGSAQLGFSDIRLGTSETCQAPGAGTDRFSWKTQCSVFDVKCTWLIQYVNTIRPIELSVQPSTITLASNQIELPANLLEVAGGVFRSLHLRGKLVIRWDDLIWDSSRKGLVEVQFLQLASPISPVKPLGSYALTFQIAQELKLDFSTINGPLLLSAKGTIEKGRLSLHGEATASPESLDSLIGLLSVIGNKDGAVYRFKI</sequence>
<gene>
    <name evidence="11" type="primary">gspN</name>
    <name evidence="11" type="ORF">KZZ10_14445</name>
</gene>
<accession>A0A953NEE8</accession>
<dbReference type="GO" id="GO:0015628">
    <property type="term" value="P:protein secretion by the type II secretion system"/>
    <property type="evidence" value="ECO:0007669"/>
    <property type="project" value="InterPro"/>
</dbReference>
<dbReference type="PROSITE" id="PS51257">
    <property type="entry name" value="PROKAR_LIPOPROTEIN"/>
    <property type="match status" value="1"/>
</dbReference>
<proteinExistence type="inferred from homology"/>
<evidence type="ECO:0000256" key="6">
    <source>
        <dbReference type="ARBA" id="ARBA00022519"/>
    </source>
</evidence>
<dbReference type="Proteomes" id="UP000739565">
    <property type="component" value="Unassembled WGS sequence"/>
</dbReference>
<dbReference type="GO" id="GO:0005886">
    <property type="term" value="C:plasma membrane"/>
    <property type="evidence" value="ECO:0007669"/>
    <property type="project" value="UniProtKB-SubCell"/>
</dbReference>
<dbReference type="RefSeq" id="WP_259662254.1">
    <property type="nucleotide sequence ID" value="NZ_JAHXRI010000025.1"/>
</dbReference>